<keyword evidence="5" id="KW-1185">Reference proteome</keyword>
<dbReference type="OrthoDB" id="4772757at2759"/>
<feature type="region of interest" description="Disordered" evidence="2">
    <location>
        <begin position="613"/>
        <end position="639"/>
    </location>
</feature>
<gene>
    <name evidence="4" type="ORF">BDV95DRAFT_603084</name>
</gene>
<name>A0A7C8MFZ8_9PLEO</name>
<evidence type="ECO:0000259" key="3">
    <source>
        <dbReference type="Pfam" id="PF24883"/>
    </source>
</evidence>
<dbReference type="EMBL" id="JAADJZ010000004">
    <property type="protein sequence ID" value="KAF2875675.1"/>
    <property type="molecule type" value="Genomic_DNA"/>
</dbReference>
<evidence type="ECO:0000256" key="2">
    <source>
        <dbReference type="SAM" id="MobiDB-lite"/>
    </source>
</evidence>
<dbReference type="PANTHER" id="PTHR10039:SF16">
    <property type="entry name" value="GPI INOSITOL-DEACYLASE"/>
    <property type="match status" value="1"/>
</dbReference>
<dbReference type="InterPro" id="IPR056884">
    <property type="entry name" value="NPHP3-like_N"/>
</dbReference>
<dbReference type="AlphaFoldDB" id="A0A7C8MFZ8"/>
<dbReference type="Proteomes" id="UP000481861">
    <property type="component" value="Unassembled WGS sequence"/>
</dbReference>
<feature type="region of interest" description="Disordered" evidence="2">
    <location>
        <begin position="1"/>
        <end position="40"/>
    </location>
</feature>
<dbReference type="Gene3D" id="3.40.50.300">
    <property type="entry name" value="P-loop containing nucleotide triphosphate hydrolases"/>
    <property type="match status" value="1"/>
</dbReference>
<keyword evidence="1" id="KW-0677">Repeat</keyword>
<dbReference type="SUPFAM" id="SSF52540">
    <property type="entry name" value="P-loop containing nucleoside triphosphate hydrolases"/>
    <property type="match status" value="1"/>
</dbReference>
<feature type="compositionally biased region" description="Polar residues" evidence="2">
    <location>
        <begin position="13"/>
        <end position="36"/>
    </location>
</feature>
<dbReference type="PANTHER" id="PTHR10039">
    <property type="entry name" value="AMELOGENIN"/>
    <property type="match status" value="1"/>
</dbReference>
<evidence type="ECO:0000256" key="1">
    <source>
        <dbReference type="ARBA" id="ARBA00022737"/>
    </source>
</evidence>
<evidence type="ECO:0000313" key="4">
    <source>
        <dbReference type="EMBL" id="KAF2875675.1"/>
    </source>
</evidence>
<protein>
    <recommendedName>
        <fullName evidence="3">Nephrocystin 3-like N-terminal domain-containing protein</fullName>
    </recommendedName>
</protein>
<feature type="domain" description="Nephrocystin 3-like N-terminal" evidence="3">
    <location>
        <begin position="368"/>
        <end position="534"/>
    </location>
</feature>
<sequence>MAFNARRRMNQYARRSSSKASQTLSECQSPVSSQEGSILPKTREISANQIDFSTSSSIPTTDIALRLAGSASHVSHDRTAPDLWRLAFEQGDFDAEQRDVLVQFNKEQLGRWSPQCFVQQVSELTQARGTECERSGWFAEERDKIEIVQRAETVVSAVLTFRDLVNTALEFDVSGYGPSAWSVITFGLELVQNDLRRTEALFDASAFLAGLLLRYASYEAHYKDPGIEDCSRLQQCIVQVYIAVLKYAIEVKKARDSDPRRRIVASFRAMVEDPLERLKVDVNNLDIETEKWLGPIAFQSQRLLTQAIKTETSAIVSVMSQVKDTVDQIYDRLTDNLERKKRDWIFKDFTSRHTTIQSELLQYQNKLDTGTWFLGLPEFQDWKAYPQQMMWLHGTAGCGKSYLCSVIIQHLITAFQNDTRKVVAHWFFTDEGTGLEELRTMLRSLIRQLMYNNRPIPTFATEFVDHHMNTNMDPNLRDFFELTHKTIEKADRDIYLILDAVDRCTESAARSVLLEFIEELAEHGYGNLHLIVASKREHDIQQTFSGLGNAPVSVDVAQGNEQDVEAFIAFQQEHIASLKNASADTKDKIKSKVKEVFFVNRCSAQNYRTMPKRSINAGSTGVCPPNRRGDIYQSTSDYP</sequence>
<organism evidence="4 5">
    <name type="scientific">Massariosphaeria phaeospora</name>
    <dbReference type="NCBI Taxonomy" id="100035"/>
    <lineage>
        <taxon>Eukaryota</taxon>
        <taxon>Fungi</taxon>
        <taxon>Dikarya</taxon>
        <taxon>Ascomycota</taxon>
        <taxon>Pezizomycotina</taxon>
        <taxon>Dothideomycetes</taxon>
        <taxon>Pleosporomycetidae</taxon>
        <taxon>Pleosporales</taxon>
        <taxon>Pleosporales incertae sedis</taxon>
        <taxon>Massariosphaeria</taxon>
    </lineage>
</organism>
<reference evidence="4 5" key="1">
    <citation type="submission" date="2020-01" db="EMBL/GenBank/DDBJ databases">
        <authorList>
            <consortium name="DOE Joint Genome Institute"/>
            <person name="Haridas S."/>
            <person name="Albert R."/>
            <person name="Binder M."/>
            <person name="Bloem J."/>
            <person name="Labutti K."/>
            <person name="Salamov A."/>
            <person name="Andreopoulos B."/>
            <person name="Baker S.E."/>
            <person name="Barry K."/>
            <person name="Bills G."/>
            <person name="Bluhm B.H."/>
            <person name="Cannon C."/>
            <person name="Castanera R."/>
            <person name="Culley D.E."/>
            <person name="Daum C."/>
            <person name="Ezra D."/>
            <person name="Gonzalez J.B."/>
            <person name="Henrissat B."/>
            <person name="Kuo A."/>
            <person name="Liang C."/>
            <person name="Lipzen A."/>
            <person name="Lutzoni F."/>
            <person name="Magnuson J."/>
            <person name="Mondo S."/>
            <person name="Nolan M."/>
            <person name="Ohm R."/>
            <person name="Pangilinan J."/>
            <person name="Park H.-J.H."/>
            <person name="Ramirez L."/>
            <person name="Alfaro M."/>
            <person name="Sun H."/>
            <person name="Tritt A."/>
            <person name="Yoshinaga Y."/>
            <person name="Zwiers L.-H.L."/>
            <person name="Turgeon B.G."/>
            <person name="Goodwin S.B."/>
            <person name="Spatafora J.W."/>
            <person name="Crous P.W."/>
            <person name="Grigoriev I.V."/>
        </authorList>
    </citation>
    <scope>NUCLEOTIDE SEQUENCE [LARGE SCALE GENOMIC DNA]</scope>
    <source>
        <strain evidence="4 5">CBS 611.86</strain>
    </source>
</reference>
<dbReference type="Pfam" id="PF24883">
    <property type="entry name" value="NPHP3_N"/>
    <property type="match status" value="1"/>
</dbReference>
<evidence type="ECO:0000313" key="5">
    <source>
        <dbReference type="Proteomes" id="UP000481861"/>
    </source>
</evidence>
<proteinExistence type="predicted"/>
<dbReference type="InterPro" id="IPR027417">
    <property type="entry name" value="P-loop_NTPase"/>
</dbReference>
<accession>A0A7C8MFZ8</accession>
<comment type="caution">
    <text evidence="4">The sequence shown here is derived from an EMBL/GenBank/DDBJ whole genome shotgun (WGS) entry which is preliminary data.</text>
</comment>